<keyword evidence="1" id="KW-0547">Nucleotide-binding</keyword>
<dbReference type="FunFam" id="3.30.70.1230:FF:000017">
    <property type="entry name" value="Adenylate cyclase type 10"/>
    <property type="match status" value="1"/>
</dbReference>
<dbReference type="EMBL" id="KZ288193">
    <property type="protein sequence ID" value="PBC34150.1"/>
    <property type="molecule type" value="Genomic_DNA"/>
</dbReference>
<reference evidence="5 6" key="1">
    <citation type="submission" date="2014-07" db="EMBL/GenBank/DDBJ databases">
        <title>Genomic and transcriptomic analysis on Apis cerana provide comprehensive insights into honey bee biology.</title>
        <authorList>
            <person name="Diao Q."/>
            <person name="Sun L."/>
            <person name="Zheng H."/>
            <person name="Zheng H."/>
            <person name="Xu S."/>
            <person name="Wang S."/>
            <person name="Zeng Z."/>
            <person name="Hu F."/>
            <person name="Su S."/>
            <person name="Wu J."/>
        </authorList>
    </citation>
    <scope>NUCLEOTIDE SEQUENCE [LARGE SCALE GENOMIC DNA]</scope>
    <source>
        <tissue evidence="5">Pupae without intestine</tissue>
    </source>
</reference>
<feature type="domain" description="Guanylate cyclase" evidence="4">
    <location>
        <begin position="413"/>
        <end position="487"/>
    </location>
</feature>
<dbReference type="GO" id="GO:0009190">
    <property type="term" value="P:cyclic nucleotide biosynthetic process"/>
    <property type="evidence" value="ECO:0007669"/>
    <property type="project" value="InterPro"/>
</dbReference>
<dbReference type="PROSITE" id="PS50125">
    <property type="entry name" value="GUANYLATE_CYCLASE_2"/>
    <property type="match status" value="2"/>
</dbReference>
<organism evidence="5 6">
    <name type="scientific">Apis cerana cerana</name>
    <name type="common">Oriental honeybee</name>
    <dbReference type="NCBI Taxonomy" id="94128"/>
    <lineage>
        <taxon>Eukaryota</taxon>
        <taxon>Metazoa</taxon>
        <taxon>Ecdysozoa</taxon>
        <taxon>Arthropoda</taxon>
        <taxon>Hexapoda</taxon>
        <taxon>Insecta</taxon>
        <taxon>Pterygota</taxon>
        <taxon>Neoptera</taxon>
        <taxon>Endopterygota</taxon>
        <taxon>Hymenoptera</taxon>
        <taxon>Apocrita</taxon>
        <taxon>Aculeata</taxon>
        <taxon>Apoidea</taxon>
        <taxon>Anthophila</taxon>
        <taxon>Apidae</taxon>
        <taxon>Apis</taxon>
    </lineage>
</organism>
<dbReference type="InterPro" id="IPR029787">
    <property type="entry name" value="Nucleotide_cyclase"/>
</dbReference>
<dbReference type="GO" id="GO:0005524">
    <property type="term" value="F:ATP binding"/>
    <property type="evidence" value="ECO:0007669"/>
    <property type="project" value="UniProtKB-KW"/>
</dbReference>
<keyword evidence="2" id="KW-0067">ATP-binding</keyword>
<sequence>MAREKAEYARAMRRKTRKLEIRTEQERRKREYDITMTDKKSQIARMRIEYHTKIFASMCPDEILDYYDDYKTRMYYTTLMLGDVSGFTELAEKYTKIGKGGPSKLSETLNSYIGAMVQEILYHEGDVLKFSGDAFIVMWKLHKGMMMRDLAVTAMQTACIIQKHFGTYETEIGVTLKVKLAIASGKIYFTSIGDPDTMSYYIITGKPVWDVKFAEGLCRGGDIIVAPSSWQWVNPHEYIHETLPDGIHTLIITCTAMWYQVVSREDEITEEEEEEEYTIEKYDPSIIARMRIEEEPELDELLTRQRYEHEKFEEVDYSLRPKVIKAAESHLKGALKSYMLRPVVRSVEMDEPLEYLTEMRQVVILFINAITVDVYKEALVNLVNIVYKFVCQIVGEMHGCVNKTSLFDKDLMFLCVFGLRGDKHELESQIGLKCAFKLRSTLTEMKNIKSVTVAVTTGMTYCGVVGHILRREYTVIGTSVNKAARLMVAYKDKASHFILQEPKYLKGISHIGPIYEFEEHPKFVSSYLIWNSYPLLDRINEIKTFKSMLTKMIEYNTINKEERGPRPEYNTLVIKGEPRIGKTRLLDEFTRNISPNIRYNYINLQPEDSQNPYMMMNLIFSKALDFTAMSTQKEREDKLLLRLGKVKYPYFLCVFNEPFNVKFPITSNYNDLNETQKRKLLRKFLLKLIKGSFRELWVNIIDDAEYSDPNSLEIIELLGIDKWYHAALACQMLNVNGLPAELEKIIQEKSLGNPGWIESYLLSLLQVGDIEILHITRREANNKGYVLPPPHMLKRLVSHIDEITDVRDDRWQMYMASYKESKPLITRPENMHRHLSIDPEETKIAVCNISKDFVYEDENSEITMDVMILKLFDSLTPLDQLILKCASVIGETVNRHMLESLMAITSKRDIGLALTKLFEIRIFGCAIGDFTKTKGPIIFIKNIRNNDSDVFCKCIGLTIPDELKDLPKYASCGLIRFKMTMFRETTYRLLTENQKIELHNQALKYLQYHTRRCISCGEGRFVKLLGEVSKIEQRKKTITQLDEIFEEDIYEEEEDEKKKKGKIFLTCMNIFRTIERKPTLTFSDLDFSNCLCDLILMTTYTQMLDHCRGIGKLDIILTALLEFAEICIVSFNIPQARKLLKESEDVLEKLLELDENEIVIFPFFAAKIQILQGQCLLETGSIFEAEELFEKAMLNLGYKFPKLEMMIDINSIMQLLNLKLKFIFMKDIKYFEEEYQDYTKQLATCLIQMFKLYRIRGMKKHARLAAIWSLNAALDLTSKDTYTLCISLSNMLITAHMYQDRYIIPYLEEKGILISSEKTGVLEAQELKVIARLYAAIFFSRWLRADCAKAIHIGFITNRIASMIGSTSLKILMLPRLIHLLLLSCRLSEAITQLRELEFVSQNHFDKSGRTWYYALCADIYLDTGMSIVSFQICEQYFLHEGERMISLYNPEAENRYFTCMWLWCIRTEQWDAAKVWRNRIIETPIMDEHIVAATITFLKKLEGLLILYVHKLNTRNMAATITMREIKNMFKYAKKVTKIVIITIPRYMLLKAYYWMIKSQKSRAIKMLKKVWLSGISPLHTEMWKEISKVDKWDEINANNSHMVVFTFPLPNYLFL</sequence>
<evidence type="ECO:0000259" key="4">
    <source>
        <dbReference type="PROSITE" id="PS50125"/>
    </source>
</evidence>
<protein>
    <submittedName>
        <fullName evidence="5">Adenylate cyclase type</fullName>
    </submittedName>
</protein>
<dbReference type="SUPFAM" id="SSF52540">
    <property type="entry name" value="P-loop containing nucleoside triphosphate hydrolases"/>
    <property type="match status" value="1"/>
</dbReference>
<dbReference type="GO" id="GO:0004016">
    <property type="term" value="F:adenylate cyclase activity"/>
    <property type="evidence" value="ECO:0007669"/>
    <property type="project" value="TreeGrafter"/>
</dbReference>
<dbReference type="Proteomes" id="UP000242457">
    <property type="component" value="Unassembled WGS sequence"/>
</dbReference>
<evidence type="ECO:0000313" key="5">
    <source>
        <dbReference type="EMBL" id="PBC34150.1"/>
    </source>
</evidence>
<feature type="domain" description="Guanylate cyclase" evidence="4">
    <location>
        <begin position="78"/>
        <end position="208"/>
    </location>
</feature>
<dbReference type="GO" id="GO:0035556">
    <property type="term" value="P:intracellular signal transduction"/>
    <property type="evidence" value="ECO:0007669"/>
    <property type="project" value="InterPro"/>
</dbReference>
<dbReference type="InterPro" id="IPR027417">
    <property type="entry name" value="P-loop_NTPase"/>
</dbReference>
<dbReference type="CDD" id="cd07302">
    <property type="entry name" value="CHD"/>
    <property type="match status" value="1"/>
</dbReference>
<keyword evidence="6" id="KW-1185">Reference proteome</keyword>
<evidence type="ECO:0000256" key="2">
    <source>
        <dbReference type="ARBA" id="ARBA00022840"/>
    </source>
</evidence>
<dbReference type="STRING" id="94128.A0A2A3ER33"/>
<dbReference type="PANTHER" id="PTHR16305:SF28">
    <property type="entry name" value="GUANYLATE CYCLASE DOMAIN-CONTAINING PROTEIN"/>
    <property type="match status" value="1"/>
</dbReference>
<gene>
    <name evidence="5" type="ORF">APICC_03057</name>
</gene>
<dbReference type="OrthoDB" id="194468at2759"/>
<accession>A0A2A3ER33</accession>
<dbReference type="InterPro" id="IPR001054">
    <property type="entry name" value="A/G_cyclase"/>
</dbReference>
<evidence type="ECO:0000256" key="1">
    <source>
        <dbReference type="ARBA" id="ARBA00022741"/>
    </source>
</evidence>
<dbReference type="Gene3D" id="3.30.70.1230">
    <property type="entry name" value="Nucleotide cyclase"/>
    <property type="match status" value="2"/>
</dbReference>
<keyword evidence="3" id="KW-0456">Lyase</keyword>
<evidence type="ECO:0000313" key="6">
    <source>
        <dbReference type="Proteomes" id="UP000242457"/>
    </source>
</evidence>
<dbReference type="SUPFAM" id="SSF55073">
    <property type="entry name" value="Nucleotide cyclase"/>
    <property type="match status" value="2"/>
</dbReference>
<dbReference type="GO" id="GO:0005737">
    <property type="term" value="C:cytoplasm"/>
    <property type="evidence" value="ECO:0007669"/>
    <property type="project" value="TreeGrafter"/>
</dbReference>
<proteinExistence type="predicted"/>
<dbReference type="PANTHER" id="PTHR16305">
    <property type="entry name" value="TESTICULAR SOLUBLE ADENYLYL CYCLASE"/>
    <property type="match status" value="1"/>
</dbReference>
<name>A0A2A3ER33_APICC</name>
<evidence type="ECO:0000256" key="3">
    <source>
        <dbReference type="ARBA" id="ARBA00023239"/>
    </source>
</evidence>